<evidence type="ECO:0000313" key="1">
    <source>
        <dbReference type="EMBL" id="PTV94427.1"/>
    </source>
</evidence>
<protein>
    <submittedName>
        <fullName evidence="1">Uncharacterized protein</fullName>
    </submittedName>
</protein>
<dbReference type="Proteomes" id="UP000244089">
    <property type="component" value="Unassembled WGS sequence"/>
</dbReference>
<gene>
    <name evidence="1" type="ORF">C8C76_1321</name>
</gene>
<dbReference type="AlphaFoldDB" id="A0A2T5RGV6"/>
<dbReference type="EMBL" id="QAXS01000032">
    <property type="protein sequence ID" value="PTV94427.1"/>
    <property type="molecule type" value="Genomic_DNA"/>
</dbReference>
<sequence>MNLEEEIKNLNEELNNNVVGGHFIDPGMQPIIKQFIKKGIKTYSSCEGHFENDIPQILLSFEYNKYLIKKFMRLKEFDIRIDQTSFIKKHLSINYKRCTIYRLFYNSTEKEFYEIKERILKNILKIIDSYEGENI</sequence>
<comment type="caution">
    <text evidence="1">The sequence shown here is derived from an EMBL/GenBank/DDBJ whole genome shotgun (WGS) entry which is preliminary data.</text>
</comment>
<proteinExistence type="predicted"/>
<reference evidence="1 2" key="1">
    <citation type="submission" date="2018-04" db="EMBL/GenBank/DDBJ databases">
        <title>Subsurface microbial communities from deep shales in Ohio and West Virginia, USA.</title>
        <authorList>
            <person name="Wrighton K."/>
        </authorList>
    </citation>
    <scope>NUCLEOTIDE SEQUENCE [LARGE SCALE GENOMIC DNA]</scope>
    <source>
        <strain evidence="1 2">WC1</strain>
    </source>
</reference>
<accession>A0A2T5RGV6</accession>
<dbReference type="RefSeq" id="WP_108141762.1">
    <property type="nucleotide sequence ID" value="NZ_QAXS01000032.1"/>
</dbReference>
<name>A0A2T5RGV6_9FIRM</name>
<evidence type="ECO:0000313" key="2">
    <source>
        <dbReference type="Proteomes" id="UP000244089"/>
    </source>
</evidence>
<organism evidence="1 2">
    <name type="scientific">Halanaerobium saccharolyticum</name>
    <dbReference type="NCBI Taxonomy" id="43595"/>
    <lineage>
        <taxon>Bacteria</taxon>
        <taxon>Bacillati</taxon>
        <taxon>Bacillota</taxon>
        <taxon>Clostridia</taxon>
        <taxon>Halanaerobiales</taxon>
        <taxon>Halanaerobiaceae</taxon>
        <taxon>Halanaerobium</taxon>
    </lineage>
</organism>